<proteinExistence type="predicted"/>
<evidence type="ECO:0000313" key="2">
    <source>
        <dbReference type="Proteomes" id="UP000467385"/>
    </source>
</evidence>
<dbReference type="EMBL" id="AP022613">
    <property type="protein sequence ID" value="BBZ40283.1"/>
    <property type="molecule type" value="Genomic_DNA"/>
</dbReference>
<reference evidence="1 2" key="1">
    <citation type="journal article" date="2019" name="Emerg. Microbes Infect.">
        <title>Comprehensive subspecies identification of 175 nontuberculous mycobacteria species based on 7547 genomic profiles.</title>
        <authorList>
            <person name="Matsumoto Y."/>
            <person name="Kinjo T."/>
            <person name="Motooka D."/>
            <person name="Nabeya D."/>
            <person name="Jung N."/>
            <person name="Uechi K."/>
            <person name="Horii T."/>
            <person name="Iida T."/>
            <person name="Fujita J."/>
            <person name="Nakamura S."/>
        </authorList>
    </citation>
    <scope>NUCLEOTIDE SEQUENCE [LARGE SCALE GENOMIC DNA]</scope>
    <source>
        <strain evidence="1 2">JCM 14738</strain>
    </source>
</reference>
<evidence type="ECO:0000313" key="1">
    <source>
        <dbReference type="EMBL" id="BBZ40283.1"/>
    </source>
</evidence>
<dbReference type="AlphaFoldDB" id="A0A1X1TQ65"/>
<name>A0A1X1TQ65_9MYCO</name>
<protein>
    <submittedName>
        <fullName evidence="1">Uncharacterized protein</fullName>
    </submittedName>
</protein>
<gene>
    <name evidence="1" type="ORF">MCNS_33460</name>
</gene>
<organism evidence="1 2">
    <name type="scientific">Mycobacterium conspicuum</name>
    <dbReference type="NCBI Taxonomy" id="44010"/>
    <lineage>
        <taxon>Bacteria</taxon>
        <taxon>Bacillati</taxon>
        <taxon>Actinomycetota</taxon>
        <taxon>Actinomycetes</taxon>
        <taxon>Mycobacteriales</taxon>
        <taxon>Mycobacteriaceae</taxon>
        <taxon>Mycobacterium</taxon>
    </lineage>
</organism>
<dbReference type="Proteomes" id="UP000467385">
    <property type="component" value="Chromosome"/>
</dbReference>
<sequence length="78" mass="8355">MNRIRLSTTVDAKLLGSARSVRPGITDAALIDEALAALLARHRSAEIDASYAAYDEHPAAEPDEWGHLASWRRAAGAS</sequence>
<keyword evidence="2" id="KW-1185">Reference proteome</keyword>
<dbReference type="OrthoDB" id="4951104at2"/>
<accession>A0A1X1TQ65</accession>